<protein>
    <submittedName>
        <fullName evidence="1">Uncharacterized protein</fullName>
    </submittedName>
</protein>
<dbReference type="EMBL" id="KN833761">
    <property type="protein sequence ID" value="KIK20629.1"/>
    <property type="molecule type" value="Genomic_DNA"/>
</dbReference>
<evidence type="ECO:0000313" key="2">
    <source>
        <dbReference type="Proteomes" id="UP000054018"/>
    </source>
</evidence>
<reference evidence="1 2" key="1">
    <citation type="submission" date="2014-04" db="EMBL/GenBank/DDBJ databases">
        <authorList>
            <consortium name="DOE Joint Genome Institute"/>
            <person name="Kuo A."/>
            <person name="Kohler A."/>
            <person name="Costa M.D."/>
            <person name="Nagy L.G."/>
            <person name="Floudas D."/>
            <person name="Copeland A."/>
            <person name="Barry K.W."/>
            <person name="Cichocki N."/>
            <person name="Veneault-Fourrey C."/>
            <person name="LaButti K."/>
            <person name="Lindquist E.A."/>
            <person name="Lipzen A."/>
            <person name="Lundell T."/>
            <person name="Morin E."/>
            <person name="Murat C."/>
            <person name="Sun H."/>
            <person name="Tunlid A."/>
            <person name="Henrissat B."/>
            <person name="Grigoriev I.V."/>
            <person name="Hibbett D.S."/>
            <person name="Martin F."/>
            <person name="Nordberg H.P."/>
            <person name="Cantor M.N."/>
            <person name="Hua S.X."/>
        </authorList>
    </citation>
    <scope>NUCLEOTIDE SEQUENCE [LARGE SCALE GENOMIC DNA]</scope>
    <source>
        <strain evidence="1 2">441</strain>
    </source>
</reference>
<name>A0A0C9Z345_9AGAM</name>
<organism evidence="1 2">
    <name type="scientific">Pisolithus microcarpus 441</name>
    <dbReference type="NCBI Taxonomy" id="765257"/>
    <lineage>
        <taxon>Eukaryota</taxon>
        <taxon>Fungi</taxon>
        <taxon>Dikarya</taxon>
        <taxon>Basidiomycota</taxon>
        <taxon>Agaricomycotina</taxon>
        <taxon>Agaricomycetes</taxon>
        <taxon>Agaricomycetidae</taxon>
        <taxon>Boletales</taxon>
        <taxon>Sclerodermatineae</taxon>
        <taxon>Pisolithaceae</taxon>
        <taxon>Pisolithus</taxon>
    </lineage>
</organism>
<dbReference type="STRING" id="765257.A0A0C9Z345"/>
<feature type="non-terminal residue" evidence="1">
    <location>
        <position position="189"/>
    </location>
</feature>
<keyword evidence="2" id="KW-1185">Reference proteome</keyword>
<accession>A0A0C9Z345</accession>
<dbReference type="HOGENOM" id="CLU_001305_4_1_1"/>
<proteinExistence type="predicted"/>
<dbReference type="Proteomes" id="UP000054018">
    <property type="component" value="Unassembled WGS sequence"/>
</dbReference>
<gene>
    <name evidence="1" type="ORF">PISMIDRAFT_105388</name>
</gene>
<sequence length="189" mass="21694">DESITLKHAALEYMSPDEPQRQTILLELDNHLFEHFKQMDSTVDLEEIISLCPVLGLCPPGHPDHTLSQDHLACYLETTWSALNDPTNLLFKKFKKYERDHDLDAMIMLGQTALEFTPPEHPLHLSTLIHLLGLLSKWFNQYGRKEDLDKLITLKCAGSEYMSPDKPQRQTILLELDGYLLNASSRQIP</sequence>
<reference evidence="2" key="2">
    <citation type="submission" date="2015-01" db="EMBL/GenBank/DDBJ databases">
        <title>Evolutionary Origins and Diversification of the Mycorrhizal Mutualists.</title>
        <authorList>
            <consortium name="DOE Joint Genome Institute"/>
            <consortium name="Mycorrhizal Genomics Consortium"/>
            <person name="Kohler A."/>
            <person name="Kuo A."/>
            <person name="Nagy L.G."/>
            <person name="Floudas D."/>
            <person name="Copeland A."/>
            <person name="Barry K.W."/>
            <person name="Cichocki N."/>
            <person name="Veneault-Fourrey C."/>
            <person name="LaButti K."/>
            <person name="Lindquist E.A."/>
            <person name="Lipzen A."/>
            <person name="Lundell T."/>
            <person name="Morin E."/>
            <person name="Murat C."/>
            <person name="Riley R."/>
            <person name="Ohm R."/>
            <person name="Sun H."/>
            <person name="Tunlid A."/>
            <person name="Henrissat B."/>
            <person name="Grigoriev I.V."/>
            <person name="Hibbett D.S."/>
            <person name="Martin F."/>
        </authorList>
    </citation>
    <scope>NUCLEOTIDE SEQUENCE [LARGE SCALE GENOMIC DNA]</scope>
    <source>
        <strain evidence="2">441</strain>
    </source>
</reference>
<dbReference type="AlphaFoldDB" id="A0A0C9Z345"/>
<evidence type="ECO:0000313" key="1">
    <source>
        <dbReference type="EMBL" id="KIK20629.1"/>
    </source>
</evidence>